<comment type="subcellular location">
    <subcellularLocation>
        <location evidence="1">Cytoplasm</location>
    </subcellularLocation>
</comment>
<evidence type="ECO:0000256" key="7">
    <source>
        <dbReference type="SAM" id="Coils"/>
    </source>
</evidence>
<dbReference type="GO" id="GO:0005737">
    <property type="term" value="C:cytoplasm"/>
    <property type="evidence" value="ECO:0007669"/>
    <property type="project" value="UniProtKB-SubCell"/>
</dbReference>
<dbReference type="GO" id="GO:0051301">
    <property type="term" value="P:cell division"/>
    <property type="evidence" value="ECO:0007669"/>
    <property type="project" value="UniProtKB-KW"/>
</dbReference>
<evidence type="ECO:0000256" key="2">
    <source>
        <dbReference type="ARBA" id="ARBA00009008"/>
    </source>
</evidence>
<comment type="similarity">
    <text evidence="2">Belongs to the DivIVA family.</text>
</comment>
<keyword evidence="5 7" id="KW-0175">Coiled coil</keyword>
<dbReference type="InterPro" id="IPR007793">
    <property type="entry name" value="DivIVA_fam"/>
</dbReference>
<dbReference type="EMBL" id="PEBX01000013">
    <property type="protein sequence ID" value="PTQ57091.1"/>
    <property type="molecule type" value="Genomic_DNA"/>
</dbReference>
<organism evidence="8 9">
    <name type="scientific">Candidatus Carbonibacillus altaicus</name>
    <dbReference type="NCBI Taxonomy" id="2163959"/>
    <lineage>
        <taxon>Bacteria</taxon>
        <taxon>Bacillati</taxon>
        <taxon>Bacillota</taxon>
        <taxon>Bacilli</taxon>
        <taxon>Bacillales</taxon>
        <taxon>Candidatus Carbonibacillus</taxon>
    </lineage>
</organism>
<evidence type="ECO:0000313" key="9">
    <source>
        <dbReference type="Proteomes" id="UP000244338"/>
    </source>
</evidence>
<evidence type="ECO:0000256" key="3">
    <source>
        <dbReference type="ARBA" id="ARBA00022490"/>
    </source>
</evidence>
<keyword evidence="6" id="KW-0131">Cell cycle</keyword>
<accession>A0A2R6Y336</accession>
<dbReference type="Pfam" id="PF05103">
    <property type="entry name" value="DivIVA"/>
    <property type="match status" value="1"/>
</dbReference>
<gene>
    <name evidence="8" type="ORF">BSOLF_2242</name>
</gene>
<dbReference type="Gene3D" id="6.10.250.660">
    <property type="match status" value="1"/>
</dbReference>
<name>A0A2R6Y336_9BACL</name>
<dbReference type="InterPro" id="IPR019933">
    <property type="entry name" value="DivIVA_domain"/>
</dbReference>
<evidence type="ECO:0000256" key="4">
    <source>
        <dbReference type="ARBA" id="ARBA00022618"/>
    </source>
</evidence>
<dbReference type="AlphaFoldDB" id="A0A2R6Y336"/>
<dbReference type="NCBIfam" id="TIGR03544">
    <property type="entry name" value="DivI1A_domain"/>
    <property type="match status" value="1"/>
</dbReference>
<feature type="coiled-coil region" evidence="7">
    <location>
        <begin position="29"/>
        <end position="138"/>
    </location>
</feature>
<evidence type="ECO:0000256" key="6">
    <source>
        <dbReference type="ARBA" id="ARBA00023306"/>
    </source>
</evidence>
<protein>
    <submittedName>
        <fullName evidence="8">Cell division initiation protein DivIVA</fullName>
    </submittedName>
</protein>
<keyword evidence="3" id="KW-0963">Cytoplasm</keyword>
<dbReference type="PANTHER" id="PTHR35794">
    <property type="entry name" value="CELL DIVISION PROTEIN DIVIVA"/>
    <property type="match status" value="1"/>
</dbReference>
<comment type="caution">
    <text evidence="8">The sequence shown here is derived from an EMBL/GenBank/DDBJ whole genome shotgun (WGS) entry which is preliminary data.</text>
</comment>
<dbReference type="PANTHER" id="PTHR35794:SF2">
    <property type="entry name" value="CELL DIVISION PROTEIN DIVIVA"/>
    <property type="match status" value="1"/>
</dbReference>
<proteinExistence type="inferred from homology"/>
<evidence type="ECO:0000256" key="1">
    <source>
        <dbReference type="ARBA" id="ARBA00004496"/>
    </source>
</evidence>
<sequence length="158" mass="18755">MPLTPLDIHNKEFSISFRGYNIDEVNDFLNQIIRDFDALIRTNEELKERVSELEDRLKRFENLEETLSKSIIVAQEAAEEVKTNARKEAELIIREAEKNANHIIDEALSKSRKVQIEIEELKQRAQVYRNRFRTLLEAQLEMLKSHDWERLSDLDEED</sequence>
<keyword evidence="4 8" id="KW-0132">Cell division</keyword>
<dbReference type="Proteomes" id="UP000244338">
    <property type="component" value="Unassembled WGS sequence"/>
</dbReference>
<evidence type="ECO:0000256" key="5">
    <source>
        <dbReference type="ARBA" id="ARBA00023054"/>
    </source>
</evidence>
<reference evidence="9" key="1">
    <citation type="journal article" date="2018" name="Sci. Rep.">
        <title>Lignite coal burning seam in the remote Altai Mountains harbors a hydrogen-driven thermophilic microbial community.</title>
        <authorList>
            <person name="Kadnikov V.V."/>
            <person name="Mardanov A.V."/>
            <person name="Ivasenko D.A."/>
            <person name="Antsiferov D.V."/>
            <person name="Beletsky A.V."/>
            <person name="Karnachuk O.V."/>
            <person name="Ravin N.V."/>
        </authorList>
    </citation>
    <scope>NUCLEOTIDE SEQUENCE [LARGE SCALE GENOMIC DNA]</scope>
</reference>
<evidence type="ECO:0000313" key="8">
    <source>
        <dbReference type="EMBL" id="PTQ57091.1"/>
    </source>
</evidence>